<dbReference type="InterPro" id="IPR036691">
    <property type="entry name" value="Endo/exonu/phosph_ase_sf"/>
</dbReference>
<gene>
    <name evidence="2" type="ORF">HLY00_4487</name>
</gene>
<evidence type="ECO:0000259" key="1">
    <source>
        <dbReference type="Pfam" id="PF03372"/>
    </source>
</evidence>
<name>A0A850PV23_9MYCO</name>
<dbReference type="InterPro" id="IPR005135">
    <property type="entry name" value="Endo/exonuclease/phosphatase"/>
</dbReference>
<protein>
    <recommendedName>
        <fullName evidence="1">Endonuclease/exonuclease/phosphatase domain-containing protein</fullName>
    </recommendedName>
</protein>
<feature type="domain" description="Endonuclease/exonuclease/phosphatase" evidence="1">
    <location>
        <begin position="33"/>
        <end position="99"/>
    </location>
</feature>
<dbReference type="EMBL" id="JABFYL010000045">
    <property type="protein sequence ID" value="NVN52777.1"/>
    <property type="molecule type" value="Genomic_DNA"/>
</dbReference>
<sequence length="113" mass="12046">MNPLTFYGRAFGGWRAGITAAKGRMEGLAVEAGEGSVIVEGDFNSTPSMRQFRQLLSDGYRDAFAQTGSGPGPTYPSYPWVPPLTNIDLVLARNASVASIKRSLCAPPITVHS</sequence>
<dbReference type="Pfam" id="PF03372">
    <property type="entry name" value="Exo_endo_phos"/>
    <property type="match status" value="1"/>
</dbReference>
<organism evidence="2 3">
    <name type="scientific">Mycolicibacterium hippocampi</name>
    <dbReference type="NCBI Taxonomy" id="659824"/>
    <lineage>
        <taxon>Bacteria</taxon>
        <taxon>Bacillati</taxon>
        <taxon>Actinomycetota</taxon>
        <taxon>Actinomycetes</taxon>
        <taxon>Mycobacteriales</taxon>
        <taxon>Mycobacteriaceae</taxon>
        <taxon>Mycolicibacterium</taxon>
    </lineage>
</organism>
<dbReference type="Proteomes" id="UP000570517">
    <property type="component" value="Unassembled WGS sequence"/>
</dbReference>
<keyword evidence="3" id="KW-1185">Reference proteome</keyword>
<evidence type="ECO:0000313" key="2">
    <source>
        <dbReference type="EMBL" id="NVN52777.1"/>
    </source>
</evidence>
<proteinExistence type="predicted"/>
<accession>A0A850PV23</accession>
<evidence type="ECO:0000313" key="3">
    <source>
        <dbReference type="Proteomes" id="UP000570517"/>
    </source>
</evidence>
<comment type="caution">
    <text evidence="2">The sequence shown here is derived from an EMBL/GenBank/DDBJ whole genome shotgun (WGS) entry which is preliminary data.</text>
</comment>
<dbReference type="GO" id="GO:0003824">
    <property type="term" value="F:catalytic activity"/>
    <property type="evidence" value="ECO:0007669"/>
    <property type="project" value="InterPro"/>
</dbReference>
<dbReference type="AlphaFoldDB" id="A0A850PV23"/>
<dbReference type="RefSeq" id="WP_178360993.1">
    <property type="nucleotide sequence ID" value="NZ_JABFYL010000045.1"/>
</dbReference>
<reference evidence="2 3" key="1">
    <citation type="submission" date="2020-05" db="EMBL/GenBank/DDBJ databases">
        <title>Draft genome sequence of Mycobacterium hippocampi DL, isolated from European seabass, Dicentrarchus labrax, reared in fish farms.</title>
        <authorList>
            <person name="Stathopoulou P."/>
            <person name="Asimakis E."/>
            <person name="Tzokas K."/>
            <person name="Batargias C."/>
            <person name="Tsiamis G."/>
        </authorList>
    </citation>
    <scope>NUCLEOTIDE SEQUENCE [LARGE SCALE GENOMIC DNA]</scope>
    <source>
        <strain evidence="2 3">DL</strain>
    </source>
</reference>
<dbReference type="Gene3D" id="3.60.10.10">
    <property type="entry name" value="Endonuclease/exonuclease/phosphatase"/>
    <property type="match status" value="1"/>
</dbReference>
<dbReference type="SUPFAM" id="SSF56219">
    <property type="entry name" value="DNase I-like"/>
    <property type="match status" value="1"/>
</dbReference>